<evidence type="ECO:0000256" key="5">
    <source>
        <dbReference type="ARBA" id="ARBA00037410"/>
    </source>
</evidence>
<evidence type="ECO:0000256" key="4">
    <source>
        <dbReference type="ARBA" id="ARBA00023098"/>
    </source>
</evidence>
<evidence type="ECO:0000313" key="8">
    <source>
        <dbReference type="Proteomes" id="UP000593880"/>
    </source>
</evidence>
<dbReference type="GO" id="GO:0004300">
    <property type="term" value="F:enoyl-CoA hydratase activity"/>
    <property type="evidence" value="ECO:0007669"/>
    <property type="project" value="UniProtKB-EC"/>
</dbReference>
<comment type="similarity">
    <text evidence="1">Belongs to the enoyl-CoA hydratase/isomerase family.</text>
</comment>
<dbReference type="CDD" id="cd06558">
    <property type="entry name" value="crotonase-like"/>
    <property type="match status" value="1"/>
</dbReference>
<gene>
    <name evidence="7" type="ORF">XH86_21335</name>
</gene>
<dbReference type="InterPro" id="IPR014748">
    <property type="entry name" value="Enoyl-CoA_hydra_C"/>
</dbReference>
<organism evidence="7 8">
    <name type="scientific">Bradyrhizobium guangdongense</name>
    <dbReference type="NCBI Taxonomy" id="1325090"/>
    <lineage>
        <taxon>Bacteria</taxon>
        <taxon>Pseudomonadati</taxon>
        <taxon>Pseudomonadota</taxon>
        <taxon>Alphaproteobacteria</taxon>
        <taxon>Hyphomicrobiales</taxon>
        <taxon>Nitrobacteraceae</taxon>
        <taxon>Bradyrhizobium</taxon>
    </lineage>
</organism>
<dbReference type="InterPro" id="IPR052377">
    <property type="entry name" value="Mitochondrial_ECH-domain"/>
</dbReference>
<dbReference type="PANTHER" id="PTHR43602">
    <property type="match status" value="1"/>
</dbReference>
<dbReference type="PANTHER" id="PTHR43602:SF1">
    <property type="entry name" value="ENOYL-COA HYDRATASE DOMAIN-CONTAINING PROTEIN 3, MITOCHONDRIAL"/>
    <property type="match status" value="1"/>
</dbReference>
<comment type="function">
    <text evidence="5">May play a role in fatty acid biosynthesis and insulin sensitivity.</text>
</comment>
<dbReference type="SUPFAM" id="SSF52096">
    <property type="entry name" value="ClpP/crotonase"/>
    <property type="match status" value="1"/>
</dbReference>
<dbReference type="InterPro" id="IPR001753">
    <property type="entry name" value="Enoyl-CoA_hydra/iso"/>
</dbReference>
<keyword evidence="7" id="KW-0456">Lyase</keyword>
<dbReference type="Gene3D" id="1.10.12.10">
    <property type="entry name" value="Lyase 2-enoyl-coa Hydratase, Chain A, domain 2"/>
    <property type="match status" value="1"/>
</dbReference>
<keyword evidence="2" id="KW-0276">Fatty acid metabolism</keyword>
<reference evidence="7 8" key="1">
    <citation type="submission" date="2018-06" db="EMBL/GenBank/DDBJ databases">
        <title>Comparative genomics of rhizobia nodulating Arachis hypogaea in China.</title>
        <authorList>
            <person name="Li Y."/>
        </authorList>
    </citation>
    <scope>NUCLEOTIDE SEQUENCE [LARGE SCALE GENOMIC DNA]</scope>
    <source>
        <strain evidence="7 8">CCBAU 51658</strain>
    </source>
</reference>
<dbReference type="Gene3D" id="3.90.226.10">
    <property type="entry name" value="2-enoyl-CoA Hydratase, Chain A, domain 1"/>
    <property type="match status" value="1"/>
</dbReference>
<dbReference type="InterPro" id="IPR029045">
    <property type="entry name" value="ClpP/crotonase-like_dom_sf"/>
</dbReference>
<protein>
    <recommendedName>
        <fullName evidence="6">Enoyl-CoA hydratase domain-containing protein 3, mitochondrial</fullName>
    </recommendedName>
</protein>
<dbReference type="Pfam" id="PF00378">
    <property type="entry name" value="ECH_1"/>
    <property type="match status" value="1"/>
</dbReference>
<dbReference type="EMBL" id="CP030057">
    <property type="protein sequence ID" value="QOZ60986.1"/>
    <property type="molecule type" value="Genomic_DNA"/>
</dbReference>
<dbReference type="NCBIfam" id="NF006008">
    <property type="entry name" value="PRK08139.1"/>
    <property type="match status" value="1"/>
</dbReference>
<keyword evidence="3" id="KW-0809">Transit peptide</keyword>
<evidence type="ECO:0000256" key="2">
    <source>
        <dbReference type="ARBA" id="ARBA00022832"/>
    </source>
</evidence>
<evidence type="ECO:0000256" key="6">
    <source>
        <dbReference type="ARBA" id="ARBA00040545"/>
    </source>
</evidence>
<keyword evidence="4" id="KW-0443">Lipid metabolism</keyword>
<proteinExistence type="inferred from homology"/>
<accession>A0ABX6UI13</accession>
<evidence type="ECO:0000256" key="1">
    <source>
        <dbReference type="ARBA" id="ARBA00005254"/>
    </source>
</evidence>
<dbReference type="Proteomes" id="UP000593880">
    <property type="component" value="Chromosome"/>
</dbReference>
<keyword evidence="8" id="KW-1185">Reference proteome</keyword>
<evidence type="ECO:0000313" key="7">
    <source>
        <dbReference type="EMBL" id="QOZ60986.1"/>
    </source>
</evidence>
<evidence type="ECO:0000256" key="3">
    <source>
        <dbReference type="ARBA" id="ARBA00022946"/>
    </source>
</evidence>
<sequence>MLFPPSRRVACCIRLSASSHCNNPIGNAPMSGQAARAPSPSQPILLREMVGPIAVLTLNRPAARNSLSTAMIASLHAALNDIGRDKAVRGVVLAANGPAFSAGHDMKELTARRTDPDRGRAFFAETMNACSAMMQAIVHLPKPVVAAVQGIATAAGCQLVASCDLAIASEAAHFATPGVDIGLFCSTPMVALSRNVPRKQAMEMLLTGEPVPAARAREIGLVNRVVAAGTERDAAIALAEKVALKSAYTVKLGKEAFYRQAEMSLADAYRYAAEVMTENMMARDAEEGINAFIEKRTPTWRDE</sequence>
<name>A0ABX6UI13_9BRAD</name>